<feature type="transmembrane region" description="Helical" evidence="1">
    <location>
        <begin position="89"/>
        <end position="117"/>
    </location>
</feature>
<dbReference type="InterPro" id="IPR052529">
    <property type="entry name" value="Bact_Transport_Assoc"/>
</dbReference>
<feature type="transmembrane region" description="Helical" evidence="1">
    <location>
        <begin position="308"/>
        <end position="327"/>
    </location>
</feature>
<feature type="transmembrane region" description="Helical" evidence="1">
    <location>
        <begin position="333"/>
        <end position="352"/>
    </location>
</feature>
<feature type="transmembrane region" description="Helical" evidence="1">
    <location>
        <begin position="238"/>
        <end position="257"/>
    </location>
</feature>
<evidence type="ECO:0000259" key="2">
    <source>
        <dbReference type="Pfam" id="PF04235"/>
    </source>
</evidence>
<dbReference type="EMBL" id="JACHJP010000004">
    <property type="protein sequence ID" value="MBB4917272.1"/>
    <property type="molecule type" value="Genomic_DNA"/>
</dbReference>
<reference evidence="3 4" key="1">
    <citation type="submission" date="2020-08" db="EMBL/GenBank/DDBJ databases">
        <title>Genomic Encyclopedia of Type Strains, Phase III (KMG-III): the genomes of soil and plant-associated and newly described type strains.</title>
        <authorList>
            <person name="Whitman W."/>
        </authorList>
    </citation>
    <scope>NUCLEOTIDE SEQUENCE [LARGE SCALE GENOMIC DNA]</scope>
    <source>
        <strain evidence="3 4">CECT 8840</strain>
    </source>
</reference>
<evidence type="ECO:0000256" key="1">
    <source>
        <dbReference type="SAM" id="Phobius"/>
    </source>
</evidence>
<evidence type="ECO:0000313" key="3">
    <source>
        <dbReference type="EMBL" id="MBB4917272.1"/>
    </source>
</evidence>
<keyword evidence="4" id="KW-1185">Reference proteome</keyword>
<dbReference type="InterPro" id="IPR007349">
    <property type="entry name" value="DUF418"/>
</dbReference>
<proteinExistence type="predicted"/>
<feature type="domain" description="DUF418" evidence="2">
    <location>
        <begin position="219"/>
        <end position="375"/>
    </location>
</feature>
<feature type="transmembrane region" description="Helical" evidence="1">
    <location>
        <begin position="129"/>
        <end position="150"/>
    </location>
</feature>
<keyword evidence="1" id="KW-0812">Transmembrane</keyword>
<dbReference type="PANTHER" id="PTHR30590:SF2">
    <property type="entry name" value="INNER MEMBRANE PROTEIN"/>
    <property type="match status" value="1"/>
</dbReference>
<dbReference type="PANTHER" id="PTHR30590">
    <property type="entry name" value="INNER MEMBRANE PROTEIN"/>
    <property type="match status" value="1"/>
</dbReference>
<keyword evidence="1" id="KW-1133">Transmembrane helix</keyword>
<protein>
    <recommendedName>
        <fullName evidence="2">DUF418 domain-containing protein</fullName>
    </recommendedName>
</protein>
<feature type="transmembrane region" description="Helical" evidence="1">
    <location>
        <begin position="12"/>
        <end position="34"/>
    </location>
</feature>
<gene>
    <name evidence="3" type="ORF">FHS44_004380</name>
</gene>
<sequence>MSRVREIDAIRAFALLGILLANIGYLADPAHIALGALPEVDNPVGFAVSALVLTKFYVIFAFLFGYSFTLQMRSWGEDRVRARMLRRCLALLVLGLLHGFLLWFGDILTLYAVLGVVLLPMRNIRPRTAVIVGSCLIGFLTLVWAALGWLTSLDPTAATTSATMPAADPAAGARAVHLVTDGPLGFLTFQAENYPPYALFVWAFQGPTALALFLYGLAAGRSRLLERRERWEHLIPRVQWTGFLVGLPGAVFFAWASGRPDEFALYGLAVNTVTSLFLSAAFVATLLRVLRRFPALIDVLGPAGRMTASNYVGQSVLVALVFTGYGLGLAGRLAPPAAMGVAVAIYTLLLWLSSRWLRSHRHGPIEYGLRVVTLGTGRRTPVNPS</sequence>
<dbReference type="Pfam" id="PF04235">
    <property type="entry name" value="DUF418"/>
    <property type="match status" value="1"/>
</dbReference>
<evidence type="ECO:0000313" key="4">
    <source>
        <dbReference type="Proteomes" id="UP000552644"/>
    </source>
</evidence>
<keyword evidence="1" id="KW-0472">Membrane</keyword>
<dbReference type="RefSeq" id="WP_184717372.1">
    <property type="nucleotide sequence ID" value="NZ_JACHJP010000004.1"/>
</dbReference>
<dbReference type="Proteomes" id="UP000552644">
    <property type="component" value="Unassembled WGS sequence"/>
</dbReference>
<name>A0A7W7QPB1_9ACTN</name>
<feature type="transmembrane region" description="Helical" evidence="1">
    <location>
        <begin position="263"/>
        <end position="287"/>
    </location>
</feature>
<dbReference type="AlphaFoldDB" id="A0A7W7QPB1"/>
<feature type="transmembrane region" description="Helical" evidence="1">
    <location>
        <begin position="46"/>
        <end position="68"/>
    </location>
</feature>
<accession>A0A7W7QPB1</accession>
<organism evidence="3 4">
    <name type="scientific">Streptosporangium saharense</name>
    <dbReference type="NCBI Taxonomy" id="1706840"/>
    <lineage>
        <taxon>Bacteria</taxon>
        <taxon>Bacillati</taxon>
        <taxon>Actinomycetota</taxon>
        <taxon>Actinomycetes</taxon>
        <taxon>Streptosporangiales</taxon>
        <taxon>Streptosporangiaceae</taxon>
        <taxon>Streptosporangium</taxon>
    </lineage>
</organism>
<feature type="transmembrane region" description="Helical" evidence="1">
    <location>
        <begin position="197"/>
        <end position="217"/>
    </location>
</feature>
<comment type="caution">
    <text evidence="3">The sequence shown here is derived from an EMBL/GenBank/DDBJ whole genome shotgun (WGS) entry which is preliminary data.</text>
</comment>